<reference evidence="1 2" key="1">
    <citation type="submission" date="2011-08" db="EMBL/GenBank/DDBJ databases">
        <title>The Genome Sequence of Clostridium orbiscindens 1_3_50AFAA.</title>
        <authorList>
            <consortium name="The Broad Institute Genome Sequencing Platform"/>
            <person name="Earl A."/>
            <person name="Ward D."/>
            <person name="Feldgarden M."/>
            <person name="Gevers D."/>
            <person name="Daigneault M."/>
            <person name="Strauss J."/>
            <person name="Allen-Vercoe E."/>
            <person name="Young S.K."/>
            <person name="Zeng Q."/>
            <person name="Gargeya S."/>
            <person name="Fitzgerald M."/>
            <person name="Haas B."/>
            <person name="Abouelleil A."/>
            <person name="Alvarado L."/>
            <person name="Arachchi H.M."/>
            <person name="Berlin A."/>
            <person name="Brown A."/>
            <person name="Chapman S.B."/>
            <person name="Chen Z."/>
            <person name="Dunbar C."/>
            <person name="Freedman E."/>
            <person name="Gearin G."/>
            <person name="Gellesch M."/>
            <person name="Goldberg J."/>
            <person name="Griggs A."/>
            <person name="Gujja S."/>
            <person name="Heiman D."/>
            <person name="Howarth C."/>
            <person name="Larson L."/>
            <person name="Lui A."/>
            <person name="MacDonald P.J.P."/>
            <person name="Montmayeur A."/>
            <person name="Murphy C."/>
            <person name="Neiman D."/>
            <person name="Pearson M."/>
            <person name="Priest M."/>
            <person name="Roberts A."/>
            <person name="Saif S."/>
            <person name="Shea T."/>
            <person name="Shenoy N."/>
            <person name="Sisk P."/>
            <person name="Stolte C."/>
            <person name="Sykes S."/>
            <person name="Wortman J."/>
            <person name="Nusbaum C."/>
            <person name="Birren B."/>
        </authorList>
    </citation>
    <scope>NUCLEOTIDE SEQUENCE [LARGE SCALE GENOMIC DNA]</scope>
    <source>
        <strain evidence="1 2">1_3_50AFAA</strain>
    </source>
</reference>
<proteinExistence type="predicted"/>
<sequence length="264" mass="29330">MEPKYPGLVERYVNLGDCYDRAGLQPLRQELMGCMKGYKACYQRAYRCLTAAAQIGEDLRSLLLTPALEAKMAKRARGILSREVKKGDGEAGRAVQRFLGGVTWKGVLCQFETVDTLCKRVYELADTYGLAHSMLTHLAAGALAAGHDVIVCPSPLFPDRMEHLLIPSLSLAFVSASPSLPYPKRPYRRIRLDAMADAELLRRNKARLKFSRKVSAALVEEAADSLAQAKAMHDELEGLYNPHVDFDRVYQTAQAITDELTARL</sequence>
<protein>
    <submittedName>
        <fullName evidence="1">Uncharacterized protein</fullName>
    </submittedName>
</protein>
<name>A0A096B6U9_FLAPL</name>
<dbReference type="Proteomes" id="UP000029585">
    <property type="component" value="Unassembled WGS sequence"/>
</dbReference>
<accession>A0A096B6U9</accession>
<comment type="caution">
    <text evidence="1">The sequence shown here is derived from an EMBL/GenBank/DDBJ whole genome shotgun (WGS) entry which is preliminary data.</text>
</comment>
<dbReference type="RefSeq" id="WP_044941249.1">
    <property type="nucleotide sequence ID" value="NZ_KN174163.1"/>
</dbReference>
<dbReference type="EMBL" id="ADLO01000063">
    <property type="protein sequence ID" value="KGF55138.1"/>
    <property type="molecule type" value="Genomic_DNA"/>
</dbReference>
<keyword evidence="2" id="KW-1185">Reference proteome</keyword>
<gene>
    <name evidence="1" type="ORF">HMPREF9460_02205</name>
</gene>
<dbReference type="HOGENOM" id="CLU_1105853_0_0_9"/>
<dbReference type="eggNOG" id="COG1474">
    <property type="taxonomic scope" value="Bacteria"/>
</dbReference>
<dbReference type="PATRIC" id="fig|742738.3.peg.2266"/>
<evidence type="ECO:0000313" key="2">
    <source>
        <dbReference type="Proteomes" id="UP000029585"/>
    </source>
</evidence>
<evidence type="ECO:0000313" key="1">
    <source>
        <dbReference type="EMBL" id="KGF55138.1"/>
    </source>
</evidence>
<organism evidence="1 2">
    <name type="scientific">Flavonifractor plautii 1_3_50AFAA</name>
    <dbReference type="NCBI Taxonomy" id="742738"/>
    <lineage>
        <taxon>Bacteria</taxon>
        <taxon>Bacillati</taxon>
        <taxon>Bacillota</taxon>
        <taxon>Clostridia</taxon>
        <taxon>Eubacteriales</taxon>
        <taxon>Oscillospiraceae</taxon>
        <taxon>Flavonifractor</taxon>
    </lineage>
</organism>
<dbReference type="AlphaFoldDB" id="A0A096B6U9"/>